<name>A0ACB9HPY0_9ASTR</name>
<dbReference type="EMBL" id="CM042028">
    <property type="protein sequence ID" value="KAI3797180.1"/>
    <property type="molecule type" value="Genomic_DNA"/>
</dbReference>
<sequence>MDQGLNVVELTANNPADDDDEMDDGVNLNDCFETDVTSKSISSDSENIKVQAQQDYEPTISEERQLMIFSSNMKSVLEDAGLNSLVDIELVFIPILQSKHFYVMCFNLKKAQVNVIDNIGTKADFNAEIMQATLCSYLYMTSHLIADELKKCNPVRLALPWHTVNNSVDYGVFLMRHMETYKCTSIKEWKCGLEKECEWQKTQLNDPRLK</sequence>
<keyword evidence="2" id="KW-1185">Reference proteome</keyword>
<accession>A0ACB9HPY0</accession>
<organism evidence="1 2">
    <name type="scientific">Smallanthus sonchifolius</name>
    <dbReference type="NCBI Taxonomy" id="185202"/>
    <lineage>
        <taxon>Eukaryota</taxon>
        <taxon>Viridiplantae</taxon>
        <taxon>Streptophyta</taxon>
        <taxon>Embryophyta</taxon>
        <taxon>Tracheophyta</taxon>
        <taxon>Spermatophyta</taxon>
        <taxon>Magnoliopsida</taxon>
        <taxon>eudicotyledons</taxon>
        <taxon>Gunneridae</taxon>
        <taxon>Pentapetalae</taxon>
        <taxon>asterids</taxon>
        <taxon>campanulids</taxon>
        <taxon>Asterales</taxon>
        <taxon>Asteraceae</taxon>
        <taxon>Asteroideae</taxon>
        <taxon>Heliantheae alliance</taxon>
        <taxon>Millerieae</taxon>
        <taxon>Smallanthus</taxon>
    </lineage>
</organism>
<evidence type="ECO:0000313" key="1">
    <source>
        <dbReference type="EMBL" id="KAI3797180.1"/>
    </source>
</evidence>
<protein>
    <submittedName>
        <fullName evidence="1">Uncharacterized protein</fullName>
    </submittedName>
</protein>
<reference evidence="2" key="1">
    <citation type="journal article" date="2022" name="Mol. Ecol. Resour.">
        <title>The genomes of chicory, endive, great burdock and yacon provide insights into Asteraceae palaeo-polyploidization history and plant inulin production.</title>
        <authorList>
            <person name="Fan W."/>
            <person name="Wang S."/>
            <person name="Wang H."/>
            <person name="Wang A."/>
            <person name="Jiang F."/>
            <person name="Liu H."/>
            <person name="Zhao H."/>
            <person name="Xu D."/>
            <person name="Zhang Y."/>
        </authorList>
    </citation>
    <scope>NUCLEOTIDE SEQUENCE [LARGE SCALE GENOMIC DNA]</scope>
    <source>
        <strain evidence="2">cv. Yunnan</strain>
    </source>
</reference>
<evidence type="ECO:0000313" key="2">
    <source>
        <dbReference type="Proteomes" id="UP001056120"/>
    </source>
</evidence>
<reference evidence="1 2" key="2">
    <citation type="journal article" date="2022" name="Mol. Ecol. Resour.">
        <title>The genomes of chicory, endive, great burdock and yacon provide insights into Asteraceae paleo-polyploidization history and plant inulin production.</title>
        <authorList>
            <person name="Fan W."/>
            <person name="Wang S."/>
            <person name="Wang H."/>
            <person name="Wang A."/>
            <person name="Jiang F."/>
            <person name="Liu H."/>
            <person name="Zhao H."/>
            <person name="Xu D."/>
            <person name="Zhang Y."/>
        </authorList>
    </citation>
    <scope>NUCLEOTIDE SEQUENCE [LARGE SCALE GENOMIC DNA]</scope>
    <source>
        <strain evidence="2">cv. Yunnan</strain>
        <tissue evidence="1">Leaves</tissue>
    </source>
</reference>
<gene>
    <name evidence="1" type="ORF">L1987_32433</name>
</gene>
<proteinExistence type="predicted"/>
<dbReference type="Proteomes" id="UP001056120">
    <property type="component" value="Linkage Group LG11"/>
</dbReference>
<comment type="caution">
    <text evidence="1">The sequence shown here is derived from an EMBL/GenBank/DDBJ whole genome shotgun (WGS) entry which is preliminary data.</text>
</comment>